<name>A0A9P3GLP6_9APHY</name>
<keyword evidence="2" id="KW-1185">Reference proteome</keyword>
<dbReference type="AlphaFoldDB" id="A0A9P3GLP6"/>
<protein>
    <submittedName>
        <fullName evidence="1">Uncharacterized protein</fullName>
    </submittedName>
</protein>
<dbReference type="Proteomes" id="UP000703269">
    <property type="component" value="Unassembled WGS sequence"/>
</dbReference>
<proteinExistence type="predicted"/>
<organism evidence="1 2">
    <name type="scientific">Phanerochaete sordida</name>
    <dbReference type="NCBI Taxonomy" id="48140"/>
    <lineage>
        <taxon>Eukaryota</taxon>
        <taxon>Fungi</taxon>
        <taxon>Dikarya</taxon>
        <taxon>Basidiomycota</taxon>
        <taxon>Agaricomycotina</taxon>
        <taxon>Agaricomycetes</taxon>
        <taxon>Polyporales</taxon>
        <taxon>Phanerochaetaceae</taxon>
        <taxon>Phanerochaete</taxon>
    </lineage>
</organism>
<sequence>MRRSDLEIRVPHSCALVSGRVQLETLLGGVGSQPLVRDLLQGRQAPGFNEQGKGLFRSSFQSCWLFGQ</sequence>
<evidence type="ECO:0000313" key="1">
    <source>
        <dbReference type="EMBL" id="GJE98103.1"/>
    </source>
</evidence>
<gene>
    <name evidence="1" type="ORF">PsYK624_143250</name>
</gene>
<reference evidence="1 2" key="1">
    <citation type="submission" date="2021-08" db="EMBL/GenBank/DDBJ databases">
        <title>Draft Genome Sequence of Phanerochaete sordida strain YK-624.</title>
        <authorList>
            <person name="Mori T."/>
            <person name="Dohra H."/>
            <person name="Suzuki T."/>
            <person name="Kawagishi H."/>
            <person name="Hirai H."/>
        </authorList>
    </citation>
    <scope>NUCLEOTIDE SEQUENCE [LARGE SCALE GENOMIC DNA]</scope>
    <source>
        <strain evidence="1 2">YK-624</strain>
    </source>
</reference>
<evidence type="ECO:0000313" key="2">
    <source>
        <dbReference type="Proteomes" id="UP000703269"/>
    </source>
</evidence>
<comment type="caution">
    <text evidence="1">The sequence shown here is derived from an EMBL/GenBank/DDBJ whole genome shotgun (WGS) entry which is preliminary data.</text>
</comment>
<dbReference type="EMBL" id="BPQB01000082">
    <property type="protein sequence ID" value="GJE98103.1"/>
    <property type="molecule type" value="Genomic_DNA"/>
</dbReference>
<accession>A0A9P3GLP6</accession>